<proteinExistence type="predicted"/>
<name>A0A023B4S2_GRENI</name>
<dbReference type="VEuPathDB" id="CryptoDB:GNI_098960"/>
<protein>
    <submittedName>
        <fullName evidence="1">Uncharacterized protein</fullName>
    </submittedName>
</protein>
<organism evidence="1 2">
    <name type="scientific">Gregarina niphandrodes</name>
    <name type="common">Septate eugregarine</name>
    <dbReference type="NCBI Taxonomy" id="110365"/>
    <lineage>
        <taxon>Eukaryota</taxon>
        <taxon>Sar</taxon>
        <taxon>Alveolata</taxon>
        <taxon>Apicomplexa</taxon>
        <taxon>Conoidasida</taxon>
        <taxon>Gregarinasina</taxon>
        <taxon>Eugregarinorida</taxon>
        <taxon>Gregarinidae</taxon>
        <taxon>Gregarina</taxon>
    </lineage>
</organism>
<evidence type="ECO:0000313" key="1">
    <source>
        <dbReference type="EMBL" id="EZG57181.1"/>
    </source>
</evidence>
<evidence type="ECO:0000313" key="2">
    <source>
        <dbReference type="Proteomes" id="UP000019763"/>
    </source>
</evidence>
<dbReference type="AlphaFoldDB" id="A0A023B4S2"/>
<dbReference type="GeneID" id="22913503"/>
<keyword evidence="2" id="KW-1185">Reference proteome</keyword>
<reference evidence="1" key="1">
    <citation type="submission" date="2013-12" db="EMBL/GenBank/DDBJ databases">
        <authorList>
            <person name="Omoto C.K."/>
            <person name="Sibley D."/>
            <person name="Venepally P."/>
            <person name="Hadjithomas M."/>
            <person name="Karamycheva S."/>
            <person name="Brunk B."/>
            <person name="Roos D."/>
            <person name="Caler E."/>
            <person name="Lorenzi H."/>
        </authorList>
    </citation>
    <scope>NUCLEOTIDE SEQUENCE</scope>
</reference>
<dbReference type="EMBL" id="AFNH02000742">
    <property type="protein sequence ID" value="EZG57181.1"/>
    <property type="molecule type" value="Genomic_DNA"/>
</dbReference>
<dbReference type="Proteomes" id="UP000019763">
    <property type="component" value="Unassembled WGS sequence"/>
</dbReference>
<accession>A0A023B4S2</accession>
<gene>
    <name evidence="1" type="ORF">GNI_098960</name>
</gene>
<comment type="caution">
    <text evidence="1">The sequence shown here is derived from an EMBL/GenBank/DDBJ whole genome shotgun (WGS) entry which is preliminary data.</text>
</comment>
<dbReference type="RefSeq" id="XP_011131086.1">
    <property type="nucleotide sequence ID" value="XM_011132784.1"/>
</dbReference>
<sequence>MAAGAAVPSLIRTFKKHIKDLDEFDFTCEQRKSGFWAGIRLHNKVKAIQKVRQLWIGDLDNDEDEEDDDESGYER</sequence>